<feature type="compositionally biased region" description="Low complexity" evidence="2">
    <location>
        <begin position="51"/>
        <end position="61"/>
    </location>
</feature>
<feature type="compositionally biased region" description="Polar residues" evidence="2">
    <location>
        <begin position="172"/>
        <end position="184"/>
    </location>
</feature>
<dbReference type="eggNOG" id="ENOG502QYK2">
    <property type="taxonomic scope" value="Eukaryota"/>
</dbReference>
<feature type="region of interest" description="Disordered" evidence="2">
    <location>
        <begin position="1734"/>
        <end position="1789"/>
    </location>
</feature>
<evidence type="ECO:0000256" key="2">
    <source>
        <dbReference type="SAM" id="MobiDB-lite"/>
    </source>
</evidence>
<feature type="compositionally biased region" description="Basic and acidic residues" evidence="2">
    <location>
        <begin position="1386"/>
        <end position="1397"/>
    </location>
</feature>
<dbReference type="RefSeq" id="XP_003881711.1">
    <property type="nucleotide sequence ID" value="XM_003881662.1"/>
</dbReference>
<gene>
    <name evidence="4" type="ORF">BN1204_014720</name>
    <name evidence="3" type="ORF">NCLIV_014720</name>
</gene>
<feature type="compositionally biased region" description="Low complexity" evidence="2">
    <location>
        <begin position="1772"/>
        <end position="1783"/>
    </location>
</feature>
<feature type="compositionally biased region" description="Polar residues" evidence="2">
    <location>
        <begin position="379"/>
        <end position="389"/>
    </location>
</feature>
<feature type="region of interest" description="Disordered" evidence="2">
    <location>
        <begin position="1494"/>
        <end position="1523"/>
    </location>
</feature>
<reference evidence="3" key="2">
    <citation type="submission" date="2011-03" db="EMBL/GenBank/DDBJ databases">
        <title>Comparative genomics and transcriptomics of Neospora caninum and Toxoplasma gondii.</title>
        <authorList>
            <person name="Reid A.J."/>
            <person name="Sohal A."/>
            <person name="Harris D."/>
            <person name="Quail M."/>
            <person name="Sanders M."/>
            <person name="Berriman M."/>
            <person name="Wastling J.M."/>
            <person name="Pain A."/>
        </authorList>
    </citation>
    <scope>NUCLEOTIDE SEQUENCE</scope>
    <source>
        <strain evidence="3">Liverpool</strain>
    </source>
</reference>
<feature type="compositionally biased region" description="Low complexity" evidence="2">
    <location>
        <begin position="668"/>
        <end position="683"/>
    </location>
</feature>
<reference evidence="5" key="3">
    <citation type="journal article" date="2012" name="PLoS Pathog.">
        <title>Comparative genomics of the apicomplexan parasites Toxoplasma gondii and Neospora caninum: Coccidia differing in host range and transmission strategy.</title>
        <authorList>
            <person name="Reid A.J."/>
            <person name="Vermont S.J."/>
            <person name="Cotton J.A."/>
            <person name="Harris D."/>
            <person name="Hill-Cawthorne G.A."/>
            <person name="Konen-Waisman S."/>
            <person name="Latham S.M."/>
            <person name="Mourier T."/>
            <person name="Norton R."/>
            <person name="Quail M.A."/>
            <person name="Sanders M."/>
            <person name="Shanmugam D."/>
            <person name="Sohal A."/>
            <person name="Wasmuth J.D."/>
            <person name="Brunk B."/>
            <person name="Grigg M.E."/>
            <person name="Howard J.C."/>
            <person name="Parkinson J."/>
            <person name="Roos D.S."/>
            <person name="Trees A.J."/>
            <person name="Berriman M."/>
            <person name="Pain A."/>
            <person name="Wastling J.M."/>
        </authorList>
    </citation>
    <scope>NUCLEOTIDE SEQUENCE [LARGE SCALE GENOMIC DNA]</scope>
    <source>
        <strain evidence="5">Liverpool</strain>
    </source>
</reference>
<dbReference type="OMA" id="KQMESEC"/>
<feature type="compositionally biased region" description="Basic and acidic residues" evidence="2">
    <location>
        <begin position="1606"/>
        <end position="1616"/>
    </location>
</feature>
<dbReference type="InParanoid" id="F0VCI9"/>
<feature type="region of interest" description="Disordered" evidence="2">
    <location>
        <begin position="785"/>
        <end position="854"/>
    </location>
</feature>
<feature type="compositionally biased region" description="Low complexity" evidence="2">
    <location>
        <begin position="921"/>
        <end position="930"/>
    </location>
</feature>
<feature type="compositionally biased region" description="Basic residues" evidence="2">
    <location>
        <begin position="1061"/>
        <end position="1075"/>
    </location>
</feature>
<feature type="compositionally biased region" description="Low complexity" evidence="2">
    <location>
        <begin position="1050"/>
        <end position="1060"/>
    </location>
</feature>
<feature type="region of interest" description="Disordered" evidence="2">
    <location>
        <begin position="1383"/>
        <end position="1465"/>
    </location>
</feature>
<dbReference type="Proteomes" id="UP000007494">
    <property type="component" value="Chromosome V"/>
</dbReference>
<feature type="region of interest" description="Disordered" evidence="2">
    <location>
        <begin position="1651"/>
        <end position="1708"/>
    </location>
</feature>
<accession>F0VCI9</accession>
<reference evidence="3" key="1">
    <citation type="submission" date="2011-02" db="EMBL/GenBank/DDBJ databases">
        <authorList>
            <person name="Aslett M."/>
        </authorList>
    </citation>
    <scope>NUCLEOTIDE SEQUENCE</scope>
    <source>
        <strain evidence="3">Liverpool</strain>
    </source>
</reference>
<feature type="compositionally biased region" description="Basic and acidic residues" evidence="2">
    <location>
        <begin position="1256"/>
        <end position="1268"/>
    </location>
</feature>
<feature type="region of interest" description="Disordered" evidence="2">
    <location>
        <begin position="921"/>
        <end position="951"/>
    </location>
</feature>
<feature type="region of interest" description="Disordered" evidence="2">
    <location>
        <begin position="1255"/>
        <end position="1349"/>
    </location>
</feature>
<feature type="compositionally biased region" description="Polar residues" evidence="2">
    <location>
        <begin position="7"/>
        <end position="25"/>
    </location>
</feature>
<feature type="region of interest" description="Disordered" evidence="2">
    <location>
        <begin position="440"/>
        <end position="469"/>
    </location>
</feature>
<feature type="region of interest" description="Disordered" evidence="2">
    <location>
        <begin position="341"/>
        <end position="397"/>
    </location>
</feature>
<feature type="compositionally biased region" description="Basic and acidic residues" evidence="2">
    <location>
        <begin position="446"/>
        <end position="469"/>
    </location>
</feature>
<name>F0VCI9_NEOCL</name>
<dbReference type="VEuPathDB" id="ToxoDB:NCLIV_014720"/>
<evidence type="ECO:0000313" key="5">
    <source>
        <dbReference type="Proteomes" id="UP000007494"/>
    </source>
</evidence>
<sequence length="2223" mass="233450">MDETTEDTQPSTSEVTQVSPSSSVMGNAAYPTKPGNSDLRFASGDRQTCASSSRSPSIPSSLHAFESDAKSGVSTADRHLPEEDCTITDARSHALASDGALQAFLPSSPSDASSLLSASASEFSPLLTHDDVEGHEATQWGSREDSALEPEGKSTRNGEGSLFIAFHRLAQQEATESGKTSSPRSGLLSPELHIAPNEGEDPGFGLDGDSPLASFVRYRSLPSSDSLNSPTTQPETCETAPAALQCTFDSLVIPSHLDFDARAQTDSPKSADAFPRLSRAAAQSAEERPVPQVHLRVNLPTQLEGNFQRMVICTLPSQQTFEVSSIHFPYSVSLPLPRGFSLSTPKRGHVEEKGGGKERERGGQRDGPRTADAAERGSGRSSWKTATNSSRKDKKETKHPFVTLLRIVVFCGASRHYSPSQPVDASAGLSSLGRAALLGAPGSDASKPDADYEADLPSRRSSDSAHDKTSGGCAYYVNVPLKALLSRGVEGQGTVWLALSRAEGKLAPLAPWQMDFYNDGFSRAVGTGMDLSRPKVSVAFQLAVPEGGAQAPVPPQSARVSVTRRMQQLEKEVDQVYRQADVEIQRYRAALKAAEEQKGKVTSFLRDFESPAFKQMESECHRLRKHAKQAEEAARAAETERLATIQKLQHELKTARILLRSRQRRSRVSPSPRSAESPSPAQPVASIPPQESDLSSLQAGAVSAPLPPIPGLSAGAARTMAILKKKISELEEQNASAKQELEQAERQKEALRIELHMVKRNLDLERSRSLVQRKALEECRAQLTLSGRRSASKARGDQAQGDRPEARDSARTATGAVGRGAGTETGKSLPEDAGSPTCDEASASSASAGPSCLGVSATPPAPSAYQQRLRSQRLSLGLSACGLVGASSSQRDSDAGKSASLPREHSFSALFPSLAASLSGTRLGLGVGPRRPGRAERRTASEQRAPFSRISSEEKQMLLELKTAALQAIPSLQAIAKAHATASERRSELARRTRARQAGPLRLHKAEKDPSDPKGEGAERKNSAEPLSTSGVGRREATEQAWTDEEESSNGRSGSSSQSRSRVRAARRPRVSRCGRKVETEVGESSSEDFEDASVTAKRLASPTGNVQRRRSPNRGKGPENAPRASRPATQNDGQTSNSDEGRPSSLSSAPADAASKRQIRQSASLRRRRGKRCGHPKRPTGLSPVCGASPSALERCPSTRSSLSFTLPRTASPVSRDGDIEACMQSASGGNLRASIQTLLTRQKHRLTRRLKRAVSVDRRSGPEPKTARPFAGDASSLSCRPQAQRVLKQSRKGARGQSTFRGTPGRHVRLRALMRIRRAARSDSESTSGKALARSQGGAAAAVAPEVTVAPRKTTSVVEAGKGAGSASSPAQLQGRLAPSVGLERGETGPKEVGPDARGGAEASGEEREETGALGRLPEKVRYQTELASPEAQEECRSEAATRKGNGGTKASEGTNTHATPDEARMRLMISPLGPRFLPVFSGVSGLPGSDAFKPTPISPELTPWSPSGEGPQARGRSSGLFPLPRLISPLSDLQIGVHPCMRPPGRLPSGSGVRSLPHARSAERLDATGLSANLVSQSSSPGDSCAEPDELTAFLEATRALEEETHAEAEESARTSSCATSEPRGLSDGFHEEVFTLEPYIRNGREGEVGRRGLARKAPTERPSLESEGVSSPSDAEAPAHEDEVAPSQGQTPPTQGEKAVLSRSLSGAQTVAGAALQRIAMRVKAEEAASRERELRKAQEGRSPAAAGLSSPSVSAASHDELPSRTTAPAFAPHASAPSLNGSAAKNVPAAMTQPLPAGHGPSSLAAISGARLEGLPRQKTAALPAARLHAGASFLPGAGTGGQASGATRSVVEASRVIDPAGPSREGGTHWQDAERNIVGSALPDSLALTAAGPAPGYLSVGRAGVVSRASSPVLSYGSVPARTTLRPSPASPPLPPSTAASASHVGRGASPEAPAACPVHVHADRASLKVGQSRASAAIGAAALPHAHVRVSPLRASALPAFAGYASPASASLSRISGCMRSTTSTPGSGPAEGSAYFSPAVPAHQADRLSTLVGAYQRRLQIAGQASGPGLWKAGEVETEKARGVLGRAFEPQCLASNAVYLAQDGRSATELREWEVGGVPGREPASRPAPAFAAKHLVSAAPSAMMGGSSQLLVHASTPGTRFVVQPPQMEIDAGVSVASPSGEGRWRGDVRDSARVQHLNAARIRDSGHHVSSR</sequence>
<proteinExistence type="predicted"/>
<dbReference type="EMBL" id="LN714479">
    <property type="protein sequence ID" value="CEL65632.1"/>
    <property type="molecule type" value="Genomic_DNA"/>
</dbReference>
<dbReference type="EMBL" id="FR823386">
    <property type="protein sequence ID" value="CBZ51678.1"/>
    <property type="molecule type" value="Genomic_DNA"/>
</dbReference>
<organism evidence="3 5">
    <name type="scientific">Neospora caninum (strain Liverpool)</name>
    <dbReference type="NCBI Taxonomy" id="572307"/>
    <lineage>
        <taxon>Eukaryota</taxon>
        <taxon>Sar</taxon>
        <taxon>Alveolata</taxon>
        <taxon>Apicomplexa</taxon>
        <taxon>Conoidasida</taxon>
        <taxon>Coccidia</taxon>
        <taxon>Eucoccidiorida</taxon>
        <taxon>Eimeriorina</taxon>
        <taxon>Sarcocystidae</taxon>
        <taxon>Neospora</taxon>
    </lineage>
</organism>
<keyword evidence="1" id="KW-0175">Coiled coil</keyword>
<feature type="region of interest" description="Disordered" evidence="2">
    <location>
        <begin position="1"/>
        <end position="82"/>
    </location>
</feature>
<reference evidence="4" key="4">
    <citation type="journal article" date="2015" name="PLoS ONE">
        <title>Comprehensive Evaluation of Toxoplasma gondii VEG and Neospora caninum LIV Genomes with Tachyzoite Stage Transcriptome and Proteome Defines Novel Transcript Features.</title>
        <authorList>
            <person name="Ramaprasad A."/>
            <person name="Mourier T."/>
            <person name="Naeem R."/>
            <person name="Malas T.B."/>
            <person name="Moussa E."/>
            <person name="Panigrahi A."/>
            <person name="Vermont S.J."/>
            <person name="Otto T.D."/>
            <person name="Wastling J."/>
            <person name="Pain A."/>
        </authorList>
    </citation>
    <scope>NUCLEOTIDE SEQUENCE</scope>
    <source>
        <strain evidence="4">Liverpool</strain>
    </source>
</reference>
<feature type="region of interest" description="Disordered" evidence="2">
    <location>
        <begin position="1606"/>
        <end position="1634"/>
    </location>
</feature>
<evidence type="ECO:0000256" key="1">
    <source>
        <dbReference type="SAM" id="Coils"/>
    </source>
</evidence>
<evidence type="ECO:0000313" key="3">
    <source>
        <dbReference type="EMBL" id="CBZ51678.1"/>
    </source>
</evidence>
<feature type="region of interest" description="Disordered" evidence="2">
    <location>
        <begin position="659"/>
        <end position="702"/>
    </location>
</feature>
<evidence type="ECO:0000313" key="4">
    <source>
        <dbReference type="EMBL" id="CEL65632.1"/>
    </source>
</evidence>
<dbReference type="GeneID" id="13444145"/>
<feature type="coiled-coil region" evidence="1">
    <location>
        <begin position="713"/>
        <end position="761"/>
    </location>
</feature>
<feature type="compositionally biased region" description="Polar residues" evidence="2">
    <location>
        <begin position="1199"/>
        <end position="1214"/>
    </location>
</feature>
<feature type="region of interest" description="Disordered" evidence="2">
    <location>
        <begin position="1924"/>
        <end position="1961"/>
    </location>
</feature>
<feature type="region of interest" description="Disordered" evidence="2">
    <location>
        <begin position="983"/>
        <end position="1217"/>
    </location>
</feature>
<keyword evidence="5" id="KW-1185">Reference proteome</keyword>
<dbReference type="OrthoDB" id="334029at2759"/>
<feature type="compositionally biased region" description="Basic and acidic residues" evidence="2">
    <location>
        <begin position="1734"/>
        <end position="1744"/>
    </location>
</feature>
<feature type="compositionally biased region" description="Basic residues" evidence="2">
    <location>
        <begin position="1166"/>
        <end position="1179"/>
    </location>
</feature>
<feature type="compositionally biased region" description="Basic and acidic residues" evidence="2">
    <location>
        <begin position="133"/>
        <end position="156"/>
    </location>
</feature>
<feature type="compositionally biased region" description="Basic and acidic residues" evidence="2">
    <location>
        <begin position="1004"/>
        <end position="1023"/>
    </location>
</feature>
<feature type="compositionally biased region" description="Polar residues" evidence="2">
    <location>
        <begin position="1128"/>
        <end position="1139"/>
    </location>
</feature>
<feature type="region of interest" description="Disordered" evidence="2">
    <location>
        <begin position="172"/>
        <end position="209"/>
    </location>
</feature>
<protein>
    <submittedName>
        <fullName evidence="3">Uncharacterized protein</fullName>
    </submittedName>
</protein>
<feature type="compositionally biased region" description="Basic and acidic residues" evidence="2">
    <location>
        <begin position="348"/>
        <end position="378"/>
    </location>
</feature>
<feature type="compositionally biased region" description="Low complexity" evidence="2">
    <location>
        <begin position="1333"/>
        <end position="1349"/>
    </location>
</feature>
<feature type="compositionally biased region" description="Basic and acidic residues" evidence="2">
    <location>
        <begin position="794"/>
        <end position="810"/>
    </location>
</feature>
<feature type="compositionally biased region" description="Basic residues" evidence="2">
    <location>
        <begin position="1306"/>
        <end position="1321"/>
    </location>
</feature>
<feature type="compositionally biased region" description="Low complexity" evidence="2">
    <location>
        <begin position="1144"/>
        <end position="1154"/>
    </location>
</feature>
<feature type="region of interest" description="Disordered" evidence="2">
    <location>
        <begin position="133"/>
        <end position="157"/>
    </location>
</feature>